<dbReference type="OrthoDB" id="276276at2759"/>
<dbReference type="InterPro" id="IPR015797">
    <property type="entry name" value="NUDIX_hydrolase-like_dom_sf"/>
</dbReference>
<dbReference type="CDD" id="cd02883">
    <property type="entry name" value="NUDIX_Hydrolase"/>
    <property type="match status" value="1"/>
</dbReference>
<dbReference type="PROSITE" id="PS51462">
    <property type="entry name" value="NUDIX"/>
    <property type="match status" value="1"/>
</dbReference>
<dbReference type="STRING" id="1287681.M7S7R6"/>
<organism evidence="2 3">
    <name type="scientific">Eutypa lata (strain UCR-EL1)</name>
    <name type="common">Grapevine dieback disease fungus</name>
    <name type="synonym">Eutypa armeniacae</name>
    <dbReference type="NCBI Taxonomy" id="1287681"/>
    <lineage>
        <taxon>Eukaryota</taxon>
        <taxon>Fungi</taxon>
        <taxon>Dikarya</taxon>
        <taxon>Ascomycota</taxon>
        <taxon>Pezizomycotina</taxon>
        <taxon>Sordariomycetes</taxon>
        <taxon>Xylariomycetidae</taxon>
        <taxon>Xylariales</taxon>
        <taxon>Diatrypaceae</taxon>
        <taxon>Eutypa</taxon>
    </lineage>
</organism>
<dbReference type="InterPro" id="IPR000086">
    <property type="entry name" value="NUDIX_hydrolase_dom"/>
</dbReference>
<accession>M7S7R6</accession>
<name>M7S7R6_EUTLA</name>
<dbReference type="HOGENOM" id="CLU_067850_0_0_1"/>
<evidence type="ECO:0000313" key="2">
    <source>
        <dbReference type="EMBL" id="EMR62124.1"/>
    </source>
</evidence>
<dbReference type="Gene3D" id="3.90.79.10">
    <property type="entry name" value="Nucleoside Triphosphate Pyrophosphohydrolase"/>
    <property type="match status" value="1"/>
</dbReference>
<dbReference type="SUPFAM" id="SSF55811">
    <property type="entry name" value="Nudix"/>
    <property type="match status" value="1"/>
</dbReference>
<dbReference type="KEGG" id="ela:UCREL1_10938"/>
<dbReference type="EMBL" id="KB707492">
    <property type="protein sequence ID" value="EMR62124.1"/>
    <property type="molecule type" value="Genomic_DNA"/>
</dbReference>
<evidence type="ECO:0000259" key="1">
    <source>
        <dbReference type="PROSITE" id="PS51462"/>
    </source>
</evidence>
<reference evidence="3" key="1">
    <citation type="journal article" date="2013" name="Genome Announc.">
        <title>Draft genome sequence of the grapevine dieback fungus Eutypa lata UCR-EL1.</title>
        <authorList>
            <person name="Blanco-Ulate B."/>
            <person name="Rolshausen P.E."/>
            <person name="Cantu D."/>
        </authorList>
    </citation>
    <scope>NUCLEOTIDE SEQUENCE [LARGE SCALE GENOMIC DNA]</scope>
    <source>
        <strain evidence="3">UCR-EL1</strain>
    </source>
</reference>
<gene>
    <name evidence="2" type="ORF">UCREL1_10938</name>
</gene>
<feature type="domain" description="Nudix hydrolase" evidence="1">
    <location>
        <begin position="43"/>
        <end position="182"/>
    </location>
</feature>
<evidence type="ECO:0000313" key="3">
    <source>
        <dbReference type="Proteomes" id="UP000012174"/>
    </source>
</evidence>
<dbReference type="Proteomes" id="UP000012174">
    <property type="component" value="Unassembled WGS sequence"/>
</dbReference>
<dbReference type="PANTHER" id="PTHR43736:SF1">
    <property type="entry name" value="DIHYDRONEOPTERIN TRIPHOSPHATE DIPHOSPHATASE"/>
    <property type="match status" value="1"/>
</dbReference>
<proteinExistence type="predicted"/>
<dbReference type="PANTHER" id="PTHR43736">
    <property type="entry name" value="ADP-RIBOSE PYROPHOSPHATASE"/>
    <property type="match status" value="1"/>
</dbReference>
<protein>
    <submittedName>
        <fullName evidence="2">Putative nudix domain-containing protein</fullName>
    </submittedName>
</protein>
<keyword evidence="3" id="KW-1185">Reference proteome</keyword>
<sequence>MASGPPPSPSQTPNANTAIAVPTSLARYQISPAAFLEQHKGEVHHLVAAAVVTHRGRILVLQRSRHDYAGLAWEVPGGSCEAADETILGAACRELWEEAGLRAVGIVDVVEDVHQWIDTGEVWRKMTFLVKIAGDGEVNGNGEPVVKLDPNEHEAFAWVTEHEVMEDKCGERVLAWTSVEQKITILDTFKLLRSGERNDRGANASMAIDATRDIKH</sequence>
<dbReference type="Pfam" id="PF00293">
    <property type="entry name" value="NUDIX"/>
    <property type="match status" value="1"/>
</dbReference>
<dbReference type="AlphaFoldDB" id="M7S7R6"/>
<dbReference type="eggNOG" id="ENOG502S8JU">
    <property type="taxonomic scope" value="Eukaryota"/>
</dbReference>
<dbReference type="OMA" id="DGFPNLW"/>